<dbReference type="EMBL" id="CAFBLP010000039">
    <property type="protein sequence ID" value="CAB4882199.1"/>
    <property type="molecule type" value="Genomic_DNA"/>
</dbReference>
<sequence>MTLSPDIRQRSVTVNGIDLQVLEAGDPTHPTVILSHGFPEGAYSWRHQLPALAAAGYHAIAPDQRGYGHSAAPRDVAAYGIEHLTGDLDALLDTLGKEQAVFVGHDWGAMIVWESARLHPERVRAVVGVSVPVVLWPAPPTQLMKMVYGDNFFYMLYFQPVGPAEAELEADPYATMAKFMWAASGEGFVMPTEMRPMAGNGLLTDMPMPPARPWPWLTEEDLQYYADQFAHSGFFGPVSYYRNLDANYEVLKDVSIERISMPSYFIAGAKDGVLVMDPGGIERMQSSLPDFRGHALIPEAGHWVQQEKPDQFNETLIGFLNTLP</sequence>
<dbReference type="GO" id="GO:0016787">
    <property type="term" value="F:hydrolase activity"/>
    <property type="evidence" value="ECO:0007669"/>
    <property type="project" value="UniProtKB-KW"/>
</dbReference>
<gene>
    <name evidence="3" type="ORF">UFOPK3376_01648</name>
</gene>
<dbReference type="InterPro" id="IPR029058">
    <property type="entry name" value="AB_hydrolase_fold"/>
</dbReference>
<name>A0A6J7EQ20_9ZZZZ</name>
<dbReference type="PANTHER" id="PTHR43329">
    <property type="entry name" value="EPOXIDE HYDROLASE"/>
    <property type="match status" value="1"/>
</dbReference>
<organism evidence="3">
    <name type="scientific">freshwater metagenome</name>
    <dbReference type="NCBI Taxonomy" id="449393"/>
    <lineage>
        <taxon>unclassified sequences</taxon>
        <taxon>metagenomes</taxon>
        <taxon>ecological metagenomes</taxon>
    </lineage>
</organism>
<accession>A0A6J7EQ20</accession>
<dbReference type="SUPFAM" id="SSF53474">
    <property type="entry name" value="alpha/beta-Hydrolases"/>
    <property type="match status" value="1"/>
</dbReference>
<dbReference type="InterPro" id="IPR000073">
    <property type="entry name" value="AB_hydrolase_1"/>
</dbReference>
<protein>
    <submittedName>
        <fullName evidence="3">Unannotated protein</fullName>
    </submittedName>
</protein>
<dbReference type="Pfam" id="PF00561">
    <property type="entry name" value="Abhydrolase_1"/>
    <property type="match status" value="1"/>
</dbReference>
<keyword evidence="1" id="KW-0378">Hydrolase</keyword>
<evidence type="ECO:0000256" key="1">
    <source>
        <dbReference type="ARBA" id="ARBA00022801"/>
    </source>
</evidence>
<feature type="domain" description="AB hydrolase-1" evidence="2">
    <location>
        <begin position="30"/>
        <end position="309"/>
    </location>
</feature>
<dbReference type="PRINTS" id="PR00412">
    <property type="entry name" value="EPOXHYDRLASE"/>
</dbReference>
<dbReference type="Gene3D" id="3.40.50.1820">
    <property type="entry name" value="alpha/beta hydrolase"/>
    <property type="match status" value="1"/>
</dbReference>
<evidence type="ECO:0000313" key="3">
    <source>
        <dbReference type="EMBL" id="CAB4882199.1"/>
    </source>
</evidence>
<evidence type="ECO:0000259" key="2">
    <source>
        <dbReference type="Pfam" id="PF00561"/>
    </source>
</evidence>
<dbReference type="AlphaFoldDB" id="A0A6J7EQ20"/>
<proteinExistence type="predicted"/>
<dbReference type="InterPro" id="IPR000639">
    <property type="entry name" value="Epox_hydrolase-like"/>
</dbReference>
<reference evidence="3" key="1">
    <citation type="submission" date="2020-05" db="EMBL/GenBank/DDBJ databases">
        <authorList>
            <person name="Chiriac C."/>
            <person name="Salcher M."/>
            <person name="Ghai R."/>
            <person name="Kavagutti S V."/>
        </authorList>
    </citation>
    <scope>NUCLEOTIDE SEQUENCE</scope>
</reference>